<dbReference type="AlphaFoldDB" id="A0A0D0X625"/>
<dbReference type="OrthoDB" id="9771302at2"/>
<dbReference type="Pfam" id="PF01370">
    <property type="entry name" value="Epimerase"/>
    <property type="match status" value="1"/>
</dbReference>
<dbReference type="InterPro" id="IPR051164">
    <property type="entry name" value="NmrA-like_oxidored"/>
</dbReference>
<gene>
    <name evidence="4" type="ORF">TK50_14460</name>
</gene>
<dbReference type="GeneID" id="301305307"/>
<accession>A0A0D0X625</accession>
<dbReference type="InterPro" id="IPR016040">
    <property type="entry name" value="NAD(P)-bd_dom"/>
</dbReference>
<dbReference type="Proteomes" id="UP000032254">
    <property type="component" value="Unassembled WGS sequence"/>
</dbReference>
<comment type="caution">
    <text evidence="4">The sequence shown here is derived from an EMBL/GenBank/DDBJ whole genome shotgun (WGS) entry which is preliminary data.</text>
</comment>
<evidence type="ECO:0000256" key="1">
    <source>
        <dbReference type="ARBA" id="ARBA00022857"/>
    </source>
</evidence>
<sequence>MKIVVVGGTGLIGSRLVAALDRRGHEAVAASPGTGVNTLTGEGLAAALDGADVVVDVSNSPSFEDGPVLEFFRTSTGNLLAAEAGAGVRHHVALSIVGVDRIPDSGYMRAKVAQEELIVASGLPYSILRATQFFEFVRAIVDAGGDGDVVRLAPVSIQPLAADDVVATLLEVTLGAPVNGVVEVAGPERFRLDELGRSVLAASGEDREVVTDPGATYFGAALAERSLVPLGDARTGAVSLGDWRASQAARLAS</sequence>
<keyword evidence="5" id="KW-1185">Reference proteome</keyword>
<keyword evidence="1" id="KW-0521">NADP</keyword>
<organism evidence="4 5">
    <name type="scientific">Micromonospora haikouensis</name>
    <dbReference type="NCBI Taxonomy" id="686309"/>
    <lineage>
        <taxon>Bacteria</taxon>
        <taxon>Bacillati</taxon>
        <taxon>Actinomycetota</taxon>
        <taxon>Actinomycetes</taxon>
        <taxon>Micromonosporales</taxon>
        <taxon>Micromonosporaceae</taxon>
        <taxon>Micromonospora</taxon>
    </lineage>
</organism>
<dbReference type="EMBL" id="JXSX01000001">
    <property type="protein sequence ID" value="KIR66334.1"/>
    <property type="molecule type" value="Genomic_DNA"/>
</dbReference>
<name>A0A0D0X625_9ACTN</name>
<evidence type="ECO:0000313" key="4">
    <source>
        <dbReference type="EMBL" id="KIR66334.1"/>
    </source>
</evidence>
<dbReference type="PANTHER" id="PTHR42748">
    <property type="entry name" value="NITROGEN METABOLITE REPRESSION PROTEIN NMRA FAMILY MEMBER"/>
    <property type="match status" value="1"/>
</dbReference>
<dbReference type="PANTHER" id="PTHR42748:SF3">
    <property type="entry name" value="BLL4366 PROTEIN"/>
    <property type="match status" value="1"/>
</dbReference>
<proteinExistence type="predicted"/>
<dbReference type="PATRIC" id="fig|47853.6.peg.3054"/>
<evidence type="ECO:0000313" key="5">
    <source>
        <dbReference type="Proteomes" id="UP000032254"/>
    </source>
</evidence>
<dbReference type="InterPro" id="IPR036291">
    <property type="entry name" value="NAD(P)-bd_dom_sf"/>
</dbReference>
<dbReference type="InterPro" id="IPR001509">
    <property type="entry name" value="Epimerase_deHydtase"/>
</dbReference>
<feature type="domain" description="NAD(P)-binding" evidence="3">
    <location>
        <begin position="42"/>
        <end position="133"/>
    </location>
</feature>
<dbReference type="RefSeq" id="WP_043963226.1">
    <property type="nucleotide sequence ID" value="NZ_JXSX01000001.1"/>
</dbReference>
<reference evidence="4 5" key="1">
    <citation type="submission" date="2015-01" db="EMBL/GenBank/DDBJ databases">
        <title>Sequencing and annotation of Micromonospora carbonacea strain JXNU-1 genome.</title>
        <authorList>
            <person name="Long Z."/>
            <person name="Huang Y."/>
            <person name="Jiang Y."/>
        </authorList>
    </citation>
    <scope>NUCLEOTIDE SEQUENCE [LARGE SCALE GENOMIC DNA]</scope>
    <source>
        <strain evidence="4 5">JXNU-1</strain>
    </source>
</reference>
<protein>
    <submittedName>
        <fullName evidence="4">NmrA family transcriptional regulator</fullName>
    </submittedName>
</protein>
<dbReference type="Pfam" id="PF13460">
    <property type="entry name" value="NAD_binding_10"/>
    <property type="match status" value="1"/>
</dbReference>
<dbReference type="SUPFAM" id="SSF51735">
    <property type="entry name" value="NAD(P)-binding Rossmann-fold domains"/>
    <property type="match status" value="1"/>
</dbReference>
<dbReference type="Gene3D" id="3.40.50.720">
    <property type="entry name" value="NAD(P)-binding Rossmann-like Domain"/>
    <property type="match status" value="1"/>
</dbReference>
<feature type="domain" description="NAD-dependent epimerase/dehydratase" evidence="2">
    <location>
        <begin position="3"/>
        <end position="34"/>
    </location>
</feature>
<evidence type="ECO:0000259" key="2">
    <source>
        <dbReference type="Pfam" id="PF01370"/>
    </source>
</evidence>
<evidence type="ECO:0000259" key="3">
    <source>
        <dbReference type="Pfam" id="PF13460"/>
    </source>
</evidence>